<dbReference type="EMBL" id="MU167294">
    <property type="protein sequence ID" value="KAG0144511.1"/>
    <property type="molecule type" value="Genomic_DNA"/>
</dbReference>
<keyword evidence="3" id="KW-1185">Reference proteome</keyword>
<feature type="transmembrane region" description="Helical" evidence="1">
    <location>
        <begin position="211"/>
        <end position="230"/>
    </location>
</feature>
<keyword evidence="1" id="KW-0472">Membrane</keyword>
<evidence type="ECO:0000313" key="2">
    <source>
        <dbReference type="EMBL" id="KAG0144511.1"/>
    </source>
</evidence>
<reference evidence="2" key="1">
    <citation type="submission" date="2013-11" db="EMBL/GenBank/DDBJ databases">
        <title>Genome sequence of the fusiform rust pathogen reveals effectors for host alternation and coevolution with pine.</title>
        <authorList>
            <consortium name="DOE Joint Genome Institute"/>
            <person name="Smith K."/>
            <person name="Pendleton A."/>
            <person name="Kubisiak T."/>
            <person name="Anderson C."/>
            <person name="Salamov A."/>
            <person name="Aerts A."/>
            <person name="Riley R."/>
            <person name="Clum A."/>
            <person name="Lindquist E."/>
            <person name="Ence D."/>
            <person name="Campbell M."/>
            <person name="Kronenberg Z."/>
            <person name="Feau N."/>
            <person name="Dhillon B."/>
            <person name="Hamelin R."/>
            <person name="Burleigh J."/>
            <person name="Smith J."/>
            <person name="Yandell M."/>
            <person name="Nelson C."/>
            <person name="Grigoriev I."/>
            <person name="Davis J."/>
        </authorList>
    </citation>
    <scope>NUCLEOTIDE SEQUENCE</scope>
    <source>
        <strain evidence="2">G11</strain>
    </source>
</reference>
<dbReference type="AlphaFoldDB" id="A0A9P6NJ51"/>
<feature type="transmembrane region" description="Helical" evidence="1">
    <location>
        <begin position="45"/>
        <end position="66"/>
    </location>
</feature>
<feature type="transmembrane region" description="Helical" evidence="1">
    <location>
        <begin position="167"/>
        <end position="190"/>
    </location>
</feature>
<feature type="transmembrane region" description="Helical" evidence="1">
    <location>
        <begin position="78"/>
        <end position="98"/>
    </location>
</feature>
<evidence type="ECO:0000256" key="1">
    <source>
        <dbReference type="SAM" id="Phobius"/>
    </source>
</evidence>
<name>A0A9P6NJ51_9BASI</name>
<keyword evidence="1" id="KW-1133">Transmembrane helix</keyword>
<sequence>MSPDSLITILTTDAEPVLILCSGYIFAAFLQFIQQQKIQKSSTHIIAWSVFLLHMLQAICEVGAGWLTTTAAIENRVIFPRALALMISTAAVTTDTLVHIHFSSLIYFMINLPEKRRRWLILSTCLTITMFLIGLFFVVLLIITGAGSDNPGNPLQFVNHTIRRLSIFSIVAYFGHHVLYNGILCSTLTFKLVQSSRQNLGKRMKTIIQGLLVLTLRTFFITTLIILGLASSTLSSVLPTHPNAKLGKGIPFMSMLLRSLISRVYIVSFFSSFANESNHLASQQLSPQFLVPFNIHTSQFIEEAGTGTI</sequence>
<dbReference type="Proteomes" id="UP000886653">
    <property type="component" value="Unassembled WGS sequence"/>
</dbReference>
<feature type="transmembrane region" description="Helical" evidence="1">
    <location>
        <begin position="16"/>
        <end position="33"/>
    </location>
</feature>
<organism evidence="2 3">
    <name type="scientific">Cronartium quercuum f. sp. fusiforme G11</name>
    <dbReference type="NCBI Taxonomy" id="708437"/>
    <lineage>
        <taxon>Eukaryota</taxon>
        <taxon>Fungi</taxon>
        <taxon>Dikarya</taxon>
        <taxon>Basidiomycota</taxon>
        <taxon>Pucciniomycotina</taxon>
        <taxon>Pucciniomycetes</taxon>
        <taxon>Pucciniales</taxon>
        <taxon>Coleosporiaceae</taxon>
        <taxon>Cronartium</taxon>
    </lineage>
</organism>
<gene>
    <name evidence="2" type="ORF">CROQUDRAFT_716626</name>
</gene>
<proteinExistence type="predicted"/>
<accession>A0A9P6NJ51</accession>
<protein>
    <submittedName>
        <fullName evidence="2">Uncharacterized protein</fullName>
    </submittedName>
</protein>
<keyword evidence="1" id="KW-0812">Transmembrane</keyword>
<feature type="transmembrane region" description="Helical" evidence="1">
    <location>
        <begin position="119"/>
        <end position="147"/>
    </location>
</feature>
<comment type="caution">
    <text evidence="2">The sequence shown here is derived from an EMBL/GenBank/DDBJ whole genome shotgun (WGS) entry which is preliminary data.</text>
</comment>
<feature type="transmembrane region" description="Helical" evidence="1">
    <location>
        <begin position="250"/>
        <end position="270"/>
    </location>
</feature>
<evidence type="ECO:0000313" key="3">
    <source>
        <dbReference type="Proteomes" id="UP000886653"/>
    </source>
</evidence>